<feature type="region of interest" description="Disordered" evidence="3">
    <location>
        <begin position="31"/>
        <end position="54"/>
    </location>
</feature>
<name>A0A7S3U9J4_9CHLO</name>
<dbReference type="InterPro" id="IPR050342">
    <property type="entry name" value="HMGB"/>
</dbReference>
<evidence type="ECO:0000313" key="5">
    <source>
        <dbReference type="EMBL" id="CAE0606848.1"/>
    </source>
</evidence>
<dbReference type="PANTHER" id="PTHR48112">
    <property type="entry name" value="HIGH MOBILITY GROUP PROTEIN DSP1"/>
    <property type="match status" value="1"/>
</dbReference>
<feature type="DNA-binding region" description="HMG box" evidence="2">
    <location>
        <begin position="120"/>
        <end position="173"/>
    </location>
</feature>
<dbReference type="CDD" id="cd00084">
    <property type="entry name" value="HMG-box_SF"/>
    <property type="match status" value="2"/>
</dbReference>
<protein>
    <recommendedName>
        <fullName evidence="4">HMG box domain-containing protein</fullName>
    </recommendedName>
</protein>
<keyword evidence="2" id="KW-0539">Nucleus</keyword>
<gene>
    <name evidence="5" type="ORF">PSAL00342_LOCUS664</name>
</gene>
<feature type="DNA-binding region" description="HMG box" evidence="2">
    <location>
        <begin position="51"/>
        <end position="105"/>
    </location>
</feature>
<proteinExistence type="predicted"/>
<dbReference type="GO" id="GO:0003677">
    <property type="term" value="F:DNA binding"/>
    <property type="evidence" value="ECO:0007669"/>
    <property type="project" value="UniProtKB-UniRule"/>
</dbReference>
<dbReference type="PROSITE" id="PS50118">
    <property type="entry name" value="HMG_BOX_2"/>
    <property type="match status" value="2"/>
</dbReference>
<evidence type="ECO:0000256" key="3">
    <source>
        <dbReference type="SAM" id="MobiDB-lite"/>
    </source>
</evidence>
<dbReference type="InterPro" id="IPR009071">
    <property type="entry name" value="HMG_box_dom"/>
</dbReference>
<dbReference type="GO" id="GO:0005634">
    <property type="term" value="C:nucleus"/>
    <property type="evidence" value="ECO:0007669"/>
    <property type="project" value="UniProtKB-UniRule"/>
</dbReference>
<dbReference type="Gene3D" id="1.10.30.10">
    <property type="entry name" value="High mobility group box domain"/>
    <property type="match status" value="2"/>
</dbReference>
<dbReference type="SUPFAM" id="SSF47095">
    <property type="entry name" value="HMG-box"/>
    <property type="match status" value="2"/>
</dbReference>
<sequence length="173" mass="19985">MVVERFAKAVERSWKGWTASRGHVKHVLGSRNAAAASEDVAASEKKVEKRPPPTPKPYALFVKDRFQIVRRKHPLDNFQQTAARLGELWRKMGREEKERYAHLARVGWEKQAAAWFAAHPKRKPSPYANFVKVEMPRLKRSHPAASFADLSRMCGQQWHTLTPHQREPYAHQS</sequence>
<keyword evidence="1 2" id="KW-0238">DNA-binding</keyword>
<evidence type="ECO:0000256" key="2">
    <source>
        <dbReference type="PROSITE-ProRule" id="PRU00267"/>
    </source>
</evidence>
<dbReference type="EMBL" id="HBIS01000769">
    <property type="protein sequence ID" value="CAE0606848.1"/>
    <property type="molecule type" value="Transcribed_RNA"/>
</dbReference>
<dbReference type="SMART" id="SM00398">
    <property type="entry name" value="HMG"/>
    <property type="match status" value="2"/>
</dbReference>
<dbReference type="AlphaFoldDB" id="A0A7S3U9J4"/>
<dbReference type="PANTHER" id="PTHR48112:SF22">
    <property type="entry name" value="MITOCHONDRIAL TRANSCRIPTION FACTOR A, ISOFORM B"/>
    <property type="match status" value="1"/>
</dbReference>
<feature type="domain" description="HMG box" evidence="4">
    <location>
        <begin position="120"/>
        <end position="173"/>
    </location>
</feature>
<feature type="compositionally biased region" description="Basic and acidic residues" evidence="3">
    <location>
        <begin position="42"/>
        <end position="51"/>
    </location>
</feature>
<dbReference type="Pfam" id="PF09011">
    <property type="entry name" value="HMG_box_2"/>
    <property type="match status" value="2"/>
</dbReference>
<reference evidence="5" key="1">
    <citation type="submission" date="2021-01" db="EMBL/GenBank/DDBJ databases">
        <authorList>
            <person name="Corre E."/>
            <person name="Pelletier E."/>
            <person name="Niang G."/>
            <person name="Scheremetjew M."/>
            <person name="Finn R."/>
            <person name="Kale V."/>
            <person name="Holt S."/>
            <person name="Cochrane G."/>
            <person name="Meng A."/>
            <person name="Brown T."/>
            <person name="Cohen L."/>
        </authorList>
    </citation>
    <scope>NUCLEOTIDE SEQUENCE</scope>
    <source>
        <strain evidence="5">CCMP1897</strain>
    </source>
</reference>
<feature type="domain" description="HMG box" evidence="4">
    <location>
        <begin position="51"/>
        <end position="105"/>
    </location>
</feature>
<evidence type="ECO:0000259" key="4">
    <source>
        <dbReference type="PROSITE" id="PS50118"/>
    </source>
</evidence>
<organism evidence="5">
    <name type="scientific">Picocystis salinarum</name>
    <dbReference type="NCBI Taxonomy" id="88271"/>
    <lineage>
        <taxon>Eukaryota</taxon>
        <taxon>Viridiplantae</taxon>
        <taxon>Chlorophyta</taxon>
        <taxon>Picocystophyceae</taxon>
        <taxon>Picocystales</taxon>
        <taxon>Picocystaceae</taxon>
        <taxon>Picocystis</taxon>
    </lineage>
</organism>
<accession>A0A7S3U9J4</accession>
<dbReference type="InterPro" id="IPR036910">
    <property type="entry name" value="HMG_box_dom_sf"/>
</dbReference>
<evidence type="ECO:0000256" key="1">
    <source>
        <dbReference type="ARBA" id="ARBA00023125"/>
    </source>
</evidence>